<dbReference type="InterPro" id="IPR042098">
    <property type="entry name" value="TauD-like_sf"/>
</dbReference>
<dbReference type="GO" id="GO:0005506">
    <property type="term" value="F:iron ion binding"/>
    <property type="evidence" value="ECO:0007669"/>
    <property type="project" value="InterPro"/>
</dbReference>
<sequence>MSKSTIEGSEQRHTAIARLTLSSAEREELTGLVDEALTGPQALPVEHQLGRLAVLAHRLPERVRETLTEFRLTGRPYGGLVLAGLPLDESALGPTPASYSEVTDRPELHRATALLALLASLLGDPFSFLSQQKGQLFLDVFPVTQHENDQLGSSSAVELDWHNEDAFHEDRADWIMLLCLRNHDLVPTTFATTEALPLDAETVRTLFARRFVILPDESHTASFNQATTGVTDDAMQQLAFDLIADLNTGKHQIPILTGDPQAPMIRIDPAFMQRDLGDEEAERAQQVLIDTFARRMTDVPLTTGELLVVDNKRAVHGRRPFKARYDGTDRWLRRTNITADLRRTEGRRGGSHGRAVV</sequence>
<evidence type="ECO:0000256" key="5">
    <source>
        <dbReference type="PIRSR" id="PIRSR019543-2"/>
    </source>
</evidence>
<dbReference type="RefSeq" id="WP_091445400.1">
    <property type="nucleotide sequence ID" value="NZ_BMMJ01000003.1"/>
</dbReference>
<organism evidence="7 8">
    <name type="scientific">Micromonospora yangpuensis</name>
    <dbReference type="NCBI Taxonomy" id="683228"/>
    <lineage>
        <taxon>Bacteria</taxon>
        <taxon>Bacillati</taxon>
        <taxon>Actinomycetota</taxon>
        <taxon>Actinomycetes</taxon>
        <taxon>Micromonosporales</taxon>
        <taxon>Micromonosporaceae</taxon>
        <taxon>Micromonospora</taxon>
    </lineage>
</organism>
<dbReference type="PIRSF" id="PIRSF019543">
    <property type="entry name" value="Clavaminate_syn"/>
    <property type="match status" value="1"/>
</dbReference>
<feature type="binding site" evidence="5">
    <location>
        <position position="162"/>
    </location>
    <ligand>
        <name>Fe cation</name>
        <dbReference type="ChEBI" id="CHEBI:24875"/>
    </ligand>
</feature>
<reference evidence="7 8" key="1">
    <citation type="submission" date="2016-06" db="EMBL/GenBank/DDBJ databases">
        <authorList>
            <person name="Kjaerup R.B."/>
            <person name="Dalgaard T.S."/>
            <person name="Juul-Madsen H.R."/>
        </authorList>
    </citation>
    <scope>NUCLEOTIDE SEQUENCE [LARGE SCALE GENOMIC DNA]</scope>
    <source>
        <strain evidence="7 8">DSM 45577</strain>
    </source>
</reference>
<evidence type="ECO:0000313" key="7">
    <source>
        <dbReference type="EMBL" id="SCL65533.1"/>
    </source>
</evidence>
<dbReference type="NCBIfam" id="NF041363">
    <property type="entry name" value="GntD_guanitoxin"/>
    <property type="match status" value="1"/>
</dbReference>
<dbReference type="STRING" id="683228.GA0070617_5793"/>
<dbReference type="InterPro" id="IPR053447">
    <property type="entry name" value="Alpha-KG_dependent_hydroxylase"/>
</dbReference>
<evidence type="ECO:0000256" key="3">
    <source>
        <dbReference type="ARBA" id="ARBA00023002"/>
    </source>
</evidence>
<keyword evidence="8" id="KW-1185">Reference proteome</keyword>
<keyword evidence="3" id="KW-0560">Oxidoreductase</keyword>
<feature type="binding site" evidence="5">
    <location>
        <position position="164"/>
    </location>
    <ligand>
        <name>Fe cation</name>
        <dbReference type="ChEBI" id="CHEBI:24875"/>
    </ligand>
</feature>
<feature type="domain" description="TauD/TfdA-like" evidence="6">
    <location>
        <begin position="269"/>
        <end position="335"/>
    </location>
</feature>
<dbReference type="SUPFAM" id="SSF51197">
    <property type="entry name" value="Clavaminate synthase-like"/>
    <property type="match status" value="1"/>
</dbReference>
<dbReference type="AlphaFoldDB" id="A0A1C6VGR3"/>
<keyword evidence="2 5" id="KW-0479">Metal-binding</keyword>
<evidence type="ECO:0000313" key="8">
    <source>
        <dbReference type="Proteomes" id="UP000198937"/>
    </source>
</evidence>
<keyword evidence="4 5" id="KW-0408">Iron</keyword>
<comment type="similarity">
    <text evidence="1">Belongs to the clavaminate synthase family.</text>
</comment>
<dbReference type="Proteomes" id="UP000198937">
    <property type="component" value="Unassembled WGS sequence"/>
</dbReference>
<dbReference type="Pfam" id="PF02668">
    <property type="entry name" value="TauD"/>
    <property type="match status" value="1"/>
</dbReference>
<proteinExistence type="inferred from homology"/>
<evidence type="ECO:0000256" key="4">
    <source>
        <dbReference type="ARBA" id="ARBA00023004"/>
    </source>
</evidence>
<name>A0A1C6VGR3_9ACTN</name>
<dbReference type="InterPro" id="IPR014503">
    <property type="entry name" value="Clavaminate_syn-like"/>
</dbReference>
<accession>A0A1C6VGR3</accession>
<dbReference type="Gene3D" id="3.60.130.10">
    <property type="entry name" value="Clavaminate synthase-like"/>
    <property type="match status" value="1"/>
</dbReference>
<gene>
    <name evidence="7" type="ORF">GA0070617_5793</name>
</gene>
<dbReference type="GO" id="GO:0016491">
    <property type="term" value="F:oxidoreductase activity"/>
    <property type="evidence" value="ECO:0007669"/>
    <property type="project" value="UniProtKB-KW"/>
</dbReference>
<dbReference type="OrthoDB" id="3872700at2"/>
<dbReference type="EMBL" id="FMIA01000002">
    <property type="protein sequence ID" value="SCL65533.1"/>
    <property type="molecule type" value="Genomic_DNA"/>
</dbReference>
<dbReference type="InterPro" id="IPR003819">
    <property type="entry name" value="TauD/TfdA-like"/>
</dbReference>
<protein>
    <submittedName>
        <fullName evidence="7">Arginine beta-hydroxylase, Fe(II)/alpha-ketoglutarate-dependent</fullName>
    </submittedName>
</protein>
<evidence type="ECO:0000259" key="6">
    <source>
        <dbReference type="Pfam" id="PF02668"/>
    </source>
</evidence>
<evidence type="ECO:0000256" key="2">
    <source>
        <dbReference type="ARBA" id="ARBA00022723"/>
    </source>
</evidence>
<evidence type="ECO:0000256" key="1">
    <source>
        <dbReference type="ARBA" id="ARBA00008425"/>
    </source>
</evidence>